<dbReference type="AlphaFoldDB" id="A0A7J6SVJ0"/>
<proteinExistence type="predicted"/>
<feature type="transmembrane region" description="Helical" evidence="1">
    <location>
        <begin position="453"/>
        <end position="472"/>
    </location>
</feature>
<dbReference type="Proteomes" id="UP000553632">
    <property type="component" value="Unassembled WGS sequence"/>
</dbReference>
<keyword evidence="1" id="KW-0472">Membrane</keyword>
<evidence type="ECO:0000313" key="3">
    <source>
        <dbReference type="Proteomes" id="UP000553632"/>
    </source>
</evidence>
<keyword evidence="3" id="KW-1185">Reference proteome</keyword>
<gene>
    <name evidence="2" type="ORF">FOZ63_030676</name>
</gene>
<name>A0A7J6SVJ0_PEROL</name>
<protein>
    <submittedName>
        <fullName evidence="2">Uncharacterized protein</fullName>
    </submittedName>
</protein>
<feature type="transmembrane region" description="Helical" evidence="1">
    <location>
        <begin position="386"/>
        <end position="409"/>
    </location>
</feature>
<comment type="caution">
    <text evidence="2">The sequence shown here is derived from an EMBL/GenBank/DDBJ whole genome shotgun (WGS) entry which is preliminary data.</text>
</comment>
<sequence length="506" mass="56547">MPRVGPLRLRGELHGNKKQLPTRRCSSVLVRRTFVELFMPRASEGQRGNDIDRMLSLMQECVGKICKTTTVLRFHAARPHPSVQHFTKEQLDAFREAKLEERREQMRQERAKFKQYMEMDQEREAEKKLEEKPSEIGFWRDFQMSFVENVLSDKMKAVMILYGLDTRKSLHHPKHPQIAPTADLIPSFLNMWFPFAWGVAIASSIGFAMPAAIVSAKGLTAFFFLRGGAAAAAVLWNEVKYPSAEPPETTPVVIREKEGMKFGFSQLSKGELALLSFINLAAGAQYISASLREMRCMYEAALSILARAFRLVDPSWASYAIIAGSTAAAGLFPKQLGSAALAVGAPLGLMTGPYSVPLLELLPVQLSLWYATSCVNYAFCHEGKSVPIAITGVAAFGLAAYLGGLHQVFTTCWFLNSSFLLWRAHNNGFEKADWKARRLQGSDWMSKKHSKSILQWWFGAAMVMGTVMGRNFSSRSGMVHREADTESMSFEMKGTSVEPRTARMTS</sequence>
<feature type="transmembrane region" description="Helical" evidence="1">
    <location>
        <begin position="192"/>
        <end position="213"/>
    </location>
</feature>
<organism evidence="2 3">
    <name type="scientific">Perkinsus olseni</name>
    <name type="common">Perkinsus atlanticus</name>
    <dbReference type="NCBI Taxonomy" id="32597"/>
    <lineage>
        <taxon>Eukaryota</taxon>
        <taxon>Sar</taxon>
        <taxon>Alveolata</taxon>
        <taxon>Perkinsozoa</taxon>
        <taxon>Perkinsea</taxon>
        <taxon>Perkinsida</taxon>
        <taxon>Perkinsidae</taxon>
        <taxon>Perkinsus</taxon>
    </lineage>
</organism>
<dbReference type="EMBL" id="JABANO010015858">
    <property type="protein sequence ID" value="KAF4736166.1"/>
    <property type="molecule type" value="Genomic_DNA"/>
</dbReference>
<keyword evidence="1" id="KW-0812">Transmembrane</keyword>
<reference evidence="2 3" key="1">
    <citation type="submission" date="2020-04" db="EMBL/GenBank/DDBJ databases">
        <title>Perkinsus olseni comparative genomics.</title>
        <authorList>
            <person name="Bogema D.R."/>
        </authorList>
    </citation>
    <scope>NUCLEOTIDE SEQUENCE [LARGE SCALE GENOMIC DNA]</scope>
    <source>
        <strain evidence="2 3">ATCC PRA-207</strain>
    </source>
</reference>
<keyword evidence="1" id="KW-1133">Transmembrane helix</keyword>
<evidence type="ECO:0000256" key="1">
    <source>
        <dbReference type="SAM" id="Phobius"/>
    </source>
</evidence>
<accession>A0A7J6SVJ0</accession>
<evidence type="ECO:0000313" key="2">
    <source>
        <dbReference type="EMBL" id="KAF4736166.1"/>
    </source>
</evidence>